<evidence type="ECO:0000313" key="2">
    <source>
        <dbReference type="Proteomes" id="UP000663828"/>
    </source>
</evidence>
<sequence length="177" mass="20600">MHSTNNNLTGTAKTLERAMKVNRLSEMLDCFKDMKLYASTIEKDLPDYLNTIYANKTSETNNIESQSDDFLQLAKQRLHNHPYILLNDLIETKRNFDEYQSSPQLTVTTHERSSLEEQIKYMKDVIAAQPSALEGIYLEALLNPDQWQSDLQFLQKFPAETLTPSERKRLDKILSRR</sequence>
<evidence type="ECO:0000313" key="1">
    <source>
        <dbReference type="EMBL" id="CAF1630496.1"/>
    </source>
</evidence>
<dbReference type="Proteomes" id="UP000663828">
    <property type="component" value="Unassembled WGS sequence"/>
</dbReference>
<protein>
    <submittedName>
        <fullName evidence="1">Uncharacterized protein</fullName>
    </submittedName>
</protein>
<accession>A0A816D3N5</accession>
<gene>
    <name evidence="1" type="ORF">XAT740_LOCUS51571</name>
</gene>
<proteinExistence type="predicted"/>
<organism evidence="1 2">
    <name type="scientific">Adineta ricciae</name>
    <name type="common">Rotifer</name>
    <dbReference type="NCBI Taxonomy" id="249248"/>
    <lineage>
        <taxon>Eukaryota</taxon>
        <taxon>Metazoa</taxon>
        <taxon>Spiralia</taxon>
        <taxon>Gnathifera</taxon>
        <taxon>Rotifera</taxon>
        <taxon>Eurotatoria</taxon>
        <taxon>Bdelloidea</taxon>
        <taxon>Adinetida</taxon>
        <taxon>Adinetidae</taxon>
        <taxon>Adineta</taxon>
    </lineage>
</organism>
<keyword evidence="2" id="KW-1185">Reference proteome</keyword>
<reference evidence="1" key="1">
    <citation type="submission" date="2021-02" db="EMBL/GenBank/DDBJ databases">
        <authorList>
            <person name="Nowell W R."/>
        </authorList>
    </citation>
    <scope>NUCLEOTIDE SEQUENCE</scope>
</reference>
<name>A0A816D3N5_ADIRI</name>
<dbReference type="EMBL" id="CAJNOR010008236">
    <property type="protein sequence ID" value="CAF1630496.1"/>
    <property type="molecule type" value="Genomic_DNA"/>
</dbReference>
<comment type="caution">
    <text evidence="1">The sequence shown here is derived from an EMBL/GenBank/DDBJ whole genome shotgun (WGS) entry which is preliminary data.</text>
</comment>
<dbReference type="AlphaFoldDB" id="A0A816D3N5"/>